<reference evidence="1 2" key="1">
    <citation type="submission" date="2020-02" db="EMBL/GenBank/DDBJ databases">
        <authorList>
            <person name="Ferguson B K."/>
        </authorList>
    </citation>
    <scope>NUCLEOTIDE SEQUENCE [LARGE SCALE GENOMIC DNA]</scope>
</reference>
<evidence type="ECO:0000313" key="2">
    <source>
        <dbReference type="Proteomes" id="UP000479000"/>
    </source>
</evidence>
<protein>
    <submittedName>
        <fullName evidence="1">Uncharacterized protein</fullName>
    </submittedName>
</protein>
<organism evidence="1 2">
    <name type="scientific">Nesidiocoris tenuis</name>
    <dbReference type="NCBI Taxonomy" id="355587"/>
    <lineage>
        <taxon>Eukaryota</taxon>
        <taxon>Metazoa</taxon>
        <taxon>Ecdysozoa</taxon>
        <taxon>Arthropoda</taxon>
        <taxon>Hexapoda</taxon>
        <taxon>Insecta</taxon>
        <taxon>Pterygota</taxon>
        <taxon>Neoptera</taxon>
        <taxon>Paraneoptera</taxon>
        <taxon>Hemiptera</taxon>
        <taxon>Heteroptera</taxon>
        <taxon>Panheteroptera</taxon>
        <taxon>Cimicomorpha</taxon>
        <taxon>Miridae</taxon>
        <taxon>Dicyphina</taxon>
        <taxon>Nesidiocoris</taxon>
    </lineage>
</organism>
<dbReference type="AlphaFoldDB" id="A0A6H5G3N2"/>
<keyword evidence="2" id="KW-1185">Reference proteome</keyword>
<feature type="non-terminal residue" evidence="1">
    <location>
        <position position="97"/>
    </location>
</feature>
<sequence length="97" mass="11065">MEIRGFNSSPSICYSLVRQSCDQPICKSDYGAHRVRQYVTKTIELSKPVKSVRHISIIRDKLRTTRSAAKGQLQILKILKDENSQITLNTSIKSTRE</sequence>
<name>A0A6H5G3N2_9HEMI</name>
<proteinExistence type="predicted"/>
<dbReference type="EMBL" id="CADCXU010005692">
    <property type="protein sequence ID" value="CAA9997314.1"/>
    <property type="molecule type" value="Genomic_DNA"/>
</dbReference>
<gene>
    <name evidence="1" type="ORF">NTEN_LOCUS3624</name>
</gene>
<evidence type="ECO:0000313" key="1">
    <source>
        <dbReference type="EMBL" id="CAA9997314.1"/>
    </source>
</evidence>
<accession>A0A6H5G3N2</accession>
<dbReference type="Proteomes" id="UP000479000">
    <property type="component" value="Unassembled WGS sequence"/>
</dbReference>